<dbReference type="Gramene" id="AET5Gv21054600.6">
    <property type="protein sequence ID" value="AET5Gv21054600.6"/>
    <property type="gene ID" value="AET5Gv21054600"/>
</dbReference>
<evidence type="ECO:0000256" key="4">
    <source>
        <dbReference type="ARBA" id="ARBA00022824"/>
    </source>
</evidence>
<dbReference type="AlphaFoldDB" id="A0A453M5F8"/>
<dbReference type="SUPFAM" id="SSF48317">
    <property type="entry name" value="Acid phosphatase/Vanadium-dependent haloperoxidase"/>
    <property type="match status" value="1"/>
</dbReference>
<sequence length="297" mass="31824">AGCGRPPTTTSRAGRARWRSPGSPAASTPRRPPSSPSRGCSTGCWTTSSPCCHALSLSLSTRDSSPSSSGSGHGKLARQMTLLLAFCDYLGNAVKDLVSAPRPCSPPVRRVTATEDEKENAMEYGLPSSHALNTVCLMGYMLHYVLTYGPCDGFMIATGLSLAFMLVTLIGIARVYLGMHSLTDVIAGISFGIVILAFWLVVHDHVDAFVVSGQNVTFFWASLSLVMCFAYPRPEFPTPSFEFHTAFNGVAFGIVSTASSRRTPVSMARKPPSFSAINYPSSRTPGGSWWGSRPSWP</sequence>
<keyword evidence="5 9" id="KW-1133">Transmembrane helix</keyword>
<dbReference type="PANTHER" id="PTHR14969">
    <property type="entry name" value="SPHINGOSINE-1-PHOSPHATE PHOSPHOHYDROLASE"/>
    <property type="match status" value="1"/>
</dbReference>
<protein>
    <recommendedName>
        <fullName evidence="10">Phosphatidic acid phosphatase type 2/haloperoxidase domain-containing protein</fullName>
    </recommendedName>
</protein>
<evidence type="ECO:0000256" key="9">
    <source>
        <dbReference type="SAM" id="Phobius"/>
    </source>
</evidence>
<organism evidence="11 12">
    <name type="scientific">Aegilops tauschii subsp. strangulata</name>
    <name type="common">Goatgrass</name>
    <dbReference type="NCBI Taxonomy" id="200361"/>
    <lineage>
        <taxon>Eukaryota</taxon>
        <taxon>Viridiplantae</taxon>
        <taxon>Streptophyta</taxon>
        <taxon>Embryophyta</taxon>
        <taxon>Tracheophyta</taxon>
        <taxon>Spermatophyta</taxon>
        <taxon>Magnoliopsida</taxon>
        <taxon>Liliopsida</taxon>
        <taxon>Poales</taxon>
        <taxon>Poaceae</taxon>
        <taxon>BOP clade</taxon>
        <taxon>Pooideae</taxon>
        <taxon>Triticodae</taxon>
        <taxon>Triticeae</taxon>
        <taxon>Triticinae</taxon>
        <taxon>Aegilops</taxon>
    </lineage>
</organism>
<feature type="region of interest" description="Disordered" evidence="8">
    <location>
        <begin position="278"/>
        <end position="297"/>
    </location>
</feature>
<dbReference type="Pfam" id="PF01569">
    <property type="entry name" value="PAP2"/>
    <property type="match status" value="1"/>
</dbReference>
<reference evidence="11" key="4">
    <citation type="submission" date="2019-03" db="UniProtKB">
        <authorList>
            <consortium name="EnsemblPlants"/>
        </authorList>
    </citation>
    <scope>IDENTIFICATION</scope>
</reference>
<feature type="domain" description="Phosphatidic acid phosphatase type 2/haloperoxidase" evidence="10">
    <location>
        <begin position="77"/>
        <end position="200"/>
    </location>
</feature>
<evidence type="ECO:0000256" key="1">
    <source>
        <dbReference type="ARBA" id="ARBA00004477"/>
    </source>
</evidence>
<dbReference type="EnsemblPlants" id="AET5Gv21054600.6">
    <property type="protein sequence ID" value="AET5Gv21054600.6"/>
    <property type="gene ID" value="AET5Gv21054600"/>
</dbReference>
<comment type="subcellular location">
    <subcellularLocation>
        <location evidence="1">Endoplasmic reticulum membrane</location>
        <topology evidence="1">Multi-pass membrane protein</topology>
    </subcellularLocation>
</comment>
<keyword evidence="3" id="KW-0378">Hydrolase</keyword>
<proteinExistence type="inferred from homology"/>
<evidence type="ECO:0000256" key="8">
    <source>
        <dbReference type="SAM" id="MobiDB-lite"/>
    </source>
</evidence>
<comment type="similarity">
    <text evidence="7">Belongs to the type 2 lipid phosphate phosphatase family.</text>
</comment>
<evidence type="ECO:0000256" key="5">
    <source>
        <dbReference type="ARBA" id="ARBA00022989"/>
    </source>
</evidence>
<feature type="transmembrane region" description="Helical" evidence="9">
    <location>
        <begin position="185"/>
        <end position="202"/>
    </location>
</feature>
<feature type="region of interest" description="Disordered" evidence="8">
    <location>
        <begin position="1"/>
        <end position="39"/>
    </location>
</feature>
<accession>A0A453M5F8</accession>
<keyword evidence="4" id="KW-0256">Endoplasmic reticulum</keyword>
<reference evidence="12" key="2">
    <citation type="journal article" date="2017" name="Nat. Plants">
        <title>The Aegilops tauschii genome reveals multiple impacts of transposons.</title>
        <authorList>
            <person name="Zhao G."/>
            <person name="Zou C."/>
            <person name="Li K."/>
            <person name="Wang K."/>
            <person name="Li T."/>
            <person name="Gao L."/>
            <person name="Zhang X."/>
            <person name="Wang H."/>
            <person name="Yang Z."/>
            <person name="Liu X."/>
            <person name="Jiang W."/>
            <person name="Mao L."/>
            <person name="Kong X."/>
            <person name="Jiao Y."/>
            <person name="Jia J."/>
        </authorList>
    </citation>
    <scope>NUCLEOTIDE SEQUENCE [LARGE SCALE GENOMIC DNA]</scope>
    <source>
        <strain evidence="12">cv. AL8/78</strain>
    </source>
</reference>
<feature type="compositionally biased region" description="Low complexity" evidence="8">
    <location>
        <begin position="19"/>
        <end position="29"/>
    </location>
</feature>
<keyword evidence="12" id="KW-1185">Reference proteome</keyword>
<dbReference type="InterPro" id="IPR036938">
    <property type="entry name" value="PAP2/HPO_sf"/>
</dbReference>
<evidence type="ECO:0000313" key="12">
    <source>
        <dbReference type="Proteomes" id="UP000015105"/>
    </source>
</evidence>
<evidence type="ECO:0000313" key="11">
    <source>
        <dbReference type="EnsemblPlants" id="AET5Gv21054600.6"/>
    </source>
</evidence>
<feature type="transmembrane region" description="Helical" evidence="9">
    <location>
        <begin position="208"/>
        <end position="231"/>
    </location>
</feature>
<reference evidence="11" key="3">
    <citation type="journal article" date="2017" name="Nature">
        <title>Genome sequence of the progenitor of the wheat D genome Aegilops tauschii.</title>
        <authorList>
            <person name="Luo M.C."/>
            <person name="Gu Y.Q."/>
            <person name="Puiu D."/>
            <person name="Wang H."/>
            <person name="Twardziok S.O."/>
            <person name="Deal K.R."/>
            <person name="Huo N."/>
            <person name="Zhu T."/>
            <person name="Wang L."/>
            <person name="Wang Y."/>
            <person name="McGuire P.E."/>
            <person name="Liu S."/>
            <person name="Long H."/>
            <person name="Ramasamy R.K."/>
            <person name="Rodriguez J.C."/>
            <person name="Van S.L."/>
            <person name="Yuan L."/>
            <person name="Wang Z."/>
            <person name="Xia Z."/>
            <person name="Xiao L."/>
            <person name="Anderson O.D."/>
            <person name="Ouyang S."/>
            <person name="Liang Y."/>
            <person name="Zimin A.V."/>
            <person name="Pertea G."/>
            <person name="Qi P."/>
            <person name="Bennetzen J.L."/>
            <person name="Dai X."/>
            <person name="Dawson M.W."/>
            <person name="Muller H.G."/>
            <person name="Kugler K."/>
            <person name="Rivarola-Duarte L."/>
            <person name="Spannagl M."/>
            <person name="Mayer K.F.X."/>
            <person name="Lu F.H."/>
            <person name="Bevan M.W."/>
            <person name="Leroy P."/>
            <person name="Li P."/>
            <person name="You F.M."/>
            <person name="Sun Q."/>
            <person name="Liu Z."/>
            <person name="Lyons E."/>
            <person name="Wicker T."/>
            <person name="Salzberg S.L."/>
            <person name="Devos K.M."/>
            <person name="Dvorak J."/>
        </authorList>
    </citation>
    <scope>NUCLEOTIDE SEQUENCE [LARGE SCALE GENOMIC DNA]</scope>
    <source>
        <strain evidence="11">cv. AL8/78</strain>
    </source>
</reference>
<keyword evidence="2 9" id="KW-0812">Transmembrane</keyword>
<evidence type="ECO:0000256" key="3">
    <source>
        <dbReference type="ARBA" id="ARBA00022801"/>
    </source>
</evidence>
<dbReference type="GO" id="GO:0005789">
    <property type="term" value="C:endoplasmic reticulum membrane"/>
    <property type="evidence" value="ECO:0007669"/>
    <property type="project" value="UniProtKB-SubCell"/>
</dbReference>
<evidence type="ECO:0000259" key="10">
    <source>
        <dbReference type="SMART" id="SM00014"/>
    </source>
</evidence>
<reference evidence="12" key="1">
    <citation type="journal article" date="2014" name="Science">
        <title>Ancient hybridizations among the ancestral genomes of bread wheat.</title>
        <authorList>
            <consortium name="International Wheat Genome Sequencing Consortium,"/>
            <person name="Marcussen T."/>
            <person name="Sandve S.R."/>
            <person name="Heier L."/>
            <person name="Spannagl M."/>
            <person name="Pfeifer M."/>
            <person name="Jakobsen K.S."/>
            <person name="Wulff B.B."/>
            <person name="Steuernagel B."/>
            <person name="Mayer K.F."/>
            <person name="Olsen O.A."/>
        </authorList>
    </citation>
    <scope>NUCLEOTIDE SEQUENCE [LARGE SCALE GENOMIC DNA]</scope>
    <source>
        <strain evidence="12">cv. AL8/78</strain>
    </source>
</reference>
<evidence type="ECO:0000256" key="2">
    <source>
        <dbReference type="ARBA" id="ARBA00022692"/>
    </source>
</evidence>
<dbReference type="Gene3D" id="1.20.144.10">
    <property type="entry name" value="Phosphatidic acid phosphatase type 2/haloperoxidase"/>
    <property type="match status" value="1"/>
</dbReference>
<reference evidence="11" key="5">
    <citation type="journal article" date="2021" name="G3 (Bethesda)">
        <title>Aegilops tauschii genome assembly Aet v5.0 features greater sequence contiguity and improved annotation.</title>
        <authorList>
            <person name="Wang L."/>
            <person name="Zhu T."/>
            <person name="Rodriguez J.C."/>
            <person name="Deal K.R."/>
            <person name="Dubcovsky J."/>
            <person name="McGuire P.E."/>
            <person name="Lux T."/>
            <person name="Spannagl M."/>
            <person name="Mayer K.F.X."/>
            <person name="Baldrich P."/>
            <person name="Meyers B.C."/>
            <person name="Huo N."/>
            <person name="Gu Y.Q."/>
            <person name="Zhou H."/>
            <person name="Devos K.M."/>
            <person name="Bennetzen J.L."/>
            <person name="Unver T."/>
            <person name="Budak H."/>
            <person name="Gulick P.J."/>
            <person name="Galiba G."/>
            <person name="Kalapos B."/>
            <person name="Nelson D.R."/>
            <person name="Li P."/>
            <person name="You F.M."/>
            <person name="Luo M.C."/>
            <person name="Dvorak J."/>
        </authorList>
    </citation>
    <scope>NUCLEOTIDE SEQUENCE [LARGE SCALE GENOMIC DNA]</scope>
    <source>
        <strain evidence="11">cv. AL8/78</strain>
    </source>
</reference>
<dbReference type="SMART" id="SM00014">
    <property type="entry name" value="acidPPc"/>
    <property type="match status" value="1"/>
</dbReference>
<feature type="transmembrane region" description="Helical" evidence="9">
    <location>
        <begin position="154"/>
        <end position="173"/>
    </location>
</feature>
<evidence type="ECO:0000256" key="7">
    <source>
        <dbReference type="ARBA" id="ARBA00038324"/>
    </source>
</evidence>
<dbReference type="Proteomes" id="UP000015105">
    <property type="component" value="Chromosome 5D"/>
</dbReference>
<evidence type="ECO:0000256" key="6">
    <source>
        <dbReference type="ARBA" id="ARBA00023136"/>
    </source>
</evidence>
<name>A0A453M5F8_AEGTS</name>
<keyword evidence="6 9" id="KW-0472">Membrane</keyword>
<dbReference type="GO" id="GO:0042392">
    <property type="term" value="F:sphingosine-1-phosphate phosphatase activity"/>
    <property type="evidence" value="ECO:0007669"/>
    <property type="project" value="TreeGrafter"/>
</dbReference>
<dbReference type="InterPro" id="IPR000326">
    <property type="entry name" value="PAP2/HPO"/>
</dbReference>
<dbReference type="PANTHER" id="PTHR14969:SF28">
    <property type="entry name" value="DIHYDROSPHINGOSINE 1-PHOSPHATE PHOSPHATASE LCB3-RELATED"/>
    <property type="match status" value="1"/>
</dbReference>